<evidence type="ECO:0000313" key="3">
    <source>
        <dbReference type="Proteomes" id="UP000215788"/>
    </source>
</evidence>
<proteinExistence type="predicted"/>
<keyword evidence="1" id="KW-0472">Membrane</keyword>
<reference evidence="2 3" key="1">
    <citation type="submission" date="2017-08" db="EMBL/GenBank/DDBJ databases">
        <title>Genomic and metabolic characterisation of spoilage-associated Pseudomonas species.</title>
        <authorList>
            <person name="Stanborough T."/>
            <person name="Fegan N."/>
            <person name="Powell S.M."/>
            <person name="Singh T."/>
            <person name="Tamplin M.L."/>
            <person name="Chandry P.S."/>
        </authorList>
    </citation>
    <scope>NUCLEOTIDE SEQUENCE [LARGE SCALE GENOMIC DNA]</scope>
    <source>
        <strain evidence="2 3">L1802</strain>
    </source>
</reference>
<sequence length="133" mass="14673">MPARPIARRRLSVTLSPLSLIGCIALGLWLGFVAIALTGWLIYRAAGPASLAPVAAILGQTTATPPVTELPAPSNVMFEQYQQNLYQHAQQQRLEQARDSNRNVSNPTCQFWLQQDQNAPTDKSRANVLRFCN</sequence>
<accession>A0A266N5T1</accession>
<name>A0A266N5T1_9PSED</name>
<evidence type="ECO:0000256" key="1">
    <source>
        <dbReference type="SAM" id="Phobius"/>
    </source>
</evidence>
<feature type="transmembrane region" description="Helical" evidence="1">
    <location>
        <begin position="20"/>
        <end position="43"/>
    </location>
</feature>
<dbReference type="RefSeq" id="WP_094994877.1">
    <property type="nucleotide sequence ID" value="NZ_NQKI01000039.1"/>
</dbReference>
<dbReference type="EMBL" id="NQKI01000039">
    <property type="protein sequence ID" value="OZY57851.1"/>
    <property type="molecule type" value="Genomic_DNA"/>
</dbReference>
<dbReference type="PROSITE" id="PS51257">
    <property type="entry name" value="PROKAR_LIPOPROTEIN"/>
    <property type="match status" value="1"/>
</dbReference>
<evidence type="ECO:0008006" key="4">
    <source>
        <dbReference type="Google" id="ProtNLM"/>
    </source>
</evidence>
<protein>
    <recommendedName>
        <fullName evidence="4">Lipoprotein</fullName>
    </recommendedName>
</protein>
<organism evidence="2 3">
    <name type="scientific">Pseudomonas lundensis</name>
    <dbReference type="NCBI Taxonomy" id="86185"/>
    <lineage>
        <taxon>Bacteria</taxon>
        <taxon>Pseudomonadati</taxon>
        <taxon>Pseudomonadota</taxon>
        <taxon>Gammaproteobacteria</taxon>
        <taxon>Pseudomonadales</taxon>
        <taxon>Pseudomonadaceae</taxon>
        <taxon>Pseudomonas</taxon>
    </lineage>
</organism>
<dbReference type="AlphaFoldDB" id="A0A266N5T1"/>
<keyword evidence="1" id="KW-1133">Transmembrane helix</keyword>
<dbReference type="Proteomes" id="UP000215788">
    <property type="component" value="Unassembled WGS sequence"/>
</dbReference>
<evidence type="ECO:0000313" key="2">
    <source>
        <dbReference type="EMBL" id="OZY57851.1"/>
    </source>
</evidence>
<comment type="caution">
    <text evidence="2">The sequence shown here is derived from an EMBL/GenBank/DDBJ whole genome shotgun (WGS) entry which is preliminary data.</text>
</comment>
<gene>
    <name evidence="2" type="ORF">CJF39_19270</name>
</gene>
<keyword evidence="1" id="KW-0812">Transmembrane</keyword>
<dbReference type="OrthoDB" id="7011026at2"/>